<dbReference type="SUPFAM" id="SSF51338">
    <property type="entry name" value="Composite domain of metallo-dependent hydrolases"/>
    <property type="match status" value="1"/>
</dbReference>
<keyword evidence="4 6" id="KW-0464">Manganese</keyword>
<dbReference type="Gene3D" id="3.20.20.140">
    <property type="entry name" value="Metal-dependent hydrolases"/>
    <property type="match status" value="1"/>
</dbReference>
<dbReference type="InterPro" id="IPR006680">
    <property type="entry name" value="Amidohydro-rel"/>
</dbReference>
<sequence>MDLDMYQRCVQYTKGEVPAQIVFKNAKIVNVFTGEIIAGDIAIAEGIIVGIGEYEGLVEKDMTGKYICPGFIDAHLHLESTLLTPAELVAAASRCGTTTFIADPHESANVSGLAGIDYILQQTKDCQANVYVMMPSCVPATSIDDNGCAITAREMEPYLQNERILGLGEVMDYVSVVGSDPEMHRKLHLFENRIRDGHAPELSERDLEAYAMAGIETEHEASTFAYAMRERRNGMTILIREGSAARNVEEIVKGIVENQISTEGFCFCTDDKHIEDILREGHIDHNVRKAIGLGLDPVTAIQMATIHPAKCYGLKGIGAIAPGYQADLMVLSNLNTIQVDEVYYKGEKIQKSEPIKKAHCPKELKNTVHIKNFSKDRFCLPLTAETHVIELVEGQILTKDKKIKTEAGTNFRADEQYQKIAVVERHKSTGKVGVGVVSGYGIRQGAIASSVSHDSHNIIVVGDNDEDMELAVKELVTSQGGYCVVSDHKVFDTLPLPIMGLMSDAGFFEVHSKLQRMIQKAREMGVAEGIDPFITLSFMALTVIPEIRITPRGVYSVKENKFLNGN</sequence>
<accession>A0A7M2RHR2</accession>
<dbReference type="InterPro" id="IPR032466">
    <property type="entry name" value="Metal_Hydrolase"/>
</dbReference>
<dbReference type="PANTHER" id="PTHR11113">
    <property type="entry name" value="N-ACETYLGLUCOSAMINE-6-PHOSPHATE DEACETYLASE"/>
    <property type="match status" value="1"/>
</dbReference>
<evidence type="ECO:0000256" key="2">
    <source>
        <dbReference type="ARBA" id="ARBA00012782"/>
    </source>
</evidence>
<evidence type="ECO:0000256" key="5">
    <source>
        <dbReference type="ARBA" id="ARBA00047720"/>
    </source>
</evidence>
<gene>
    <name evidence="6 9" type="primary">ade</name>
    <name evidence="9" type="ORF">INP51_14190</name>
</gene>
<evidence type="ECO:0000256" key="4">
    <source>
        <dbReference type="ARBA" id="ARBA00023211"/>
    </source>
</evidence>
<dbReference type="HAMAP" id="MF_01518">
    <property type="entry name" value="Adenine_deamin"/>
    <property type="match status" value="1"/>
</dbReference>
<evidence type="ECO:0000256" key="1">
    <source>
        <dbReference type="ARBA" id="ARBA00006773"/>
    </source>
</evidence>
<dbReference type="GO" id="GO:0006146">
    <property type="term" value="P:adenine catabolic process"/>
    <property type="evidence" value="ECO:0007669"/>
    <property type="project" value="InterPro"/>
</dbReference>
<dbReference type="Pfam" id="PF13382">
    <property type="entry name" value="Adenine_deam_C"/>
    <property type="match status" value="1"/>
</dbReference>
<dbReference type="PANTHER" id="PTHR11113:SF2">
    <property type="entry name" value="ADENINE DEAMINASE"/>
    <property type="match status" value="1"/>
</dbReference>
<dbReference type="RefSeq" id="WP_193735434.1">
    <property type="nucleotide sequence ID" value="NZ_CP063304.1"/>
</dbReference>
<dbReference type="SUPFAM" id="SSF51556">
    <property type="entry name" value="Metallo-dependent hydrolases"/>
    <property type="match status" value="1"/>
</dbReference>
<evidence type="ECO:0000313" key="10">
    <source>
        <dbReference type="Proteomes" id="UP000593601"/>
    </source>
</evidence>
<dbReference type="CDD" id="cd01295">
    <property type="entry name" value="AdeC"/>
    <property type="match status" value="1"/>
</dbReference>
<evidence type="ECO:0000259" key="7">
    <source>
        <dbReference type="Pfam" id="PF01979"/>
    </source>
</evidence>
<keyword evidence="3 6" id="KW-0378">Hydrolase</keyword>
<comment type="catalytic activity">
    <reaction evidence="5 6">
        <text>adenine + H2O + H(+) = hypoxanthine + NH4(+)</text>
        <dbReference type="Rhea" id="RHEA:23688"/>
        <dbReference type="ChEBI" id="CHEBI:15377"/>
        <dbReference type="ChEBI" id="CHEBI:15378"/>
        <dbReference type="ChEBI" id="CHEBI:16708"/>
        <dbReference type="ChEBI" id="CHEBI:17368"/>
        <dbReference type="ChEBI" id="CHEBI:28938"/>
        <dbReference type="EC" id="3.5.4.2"/>
    </reaction>
</comment>
<protein>
    <recommendedName>
        <fullName evidence="2 6">Adenine deaminase</fullName>
        <shortName evidence="6">Adenase</shortName>
        <shortName evidence="6">Adenine aminase</shortName>
        <ecNumber evidence="2 6">3.5.4.2</ecNumber>
    </recommendedName>
</protein>
<dbReference type="NCBIfam" id="TIGR01178">
    <property type="entry name" value="ade"/>
    <property type="match status" value="1"/>
</dbReference>
<keyword evidence="10" id="KW-1185">Reference proteome</keyword>
<dbReference type="KEGG" id="bliq:INP51_14190"/>
<dbReference type="EC" id="3.5.4.2" evidence="2 6"/>
<dbReference type="EMBL" id="CP063304">
    <property type="protein sequence ID" value="QOV19087.1"/>
    <property type="molecule type" value="Genomic_DNA"/>
</dbReference>
<dbReference type="Gene3D" id="2.30.40.10">
    <property type="entry name" value="Urease, subunit C, domain 1"/>
    <property type="match status" value="1"/>
</dbReference>
<dbReference type="AlphaFoldDB" id="A0A7M2RHR2"/>
<feature type="domain" description="Adenine deaminase C-terminal" evidence="8">
    <location>
        <begin position="397"/>
        <end position="560"/>
    </location>
</feature>
<organism evidence="9 10">
    <name type="scientific">Blautia liquoris</name>
    <dbReference type="NCBI Taxonomy" id="2779518"/>
    <lineage>
        <taxon>Bacteria</taxon>
        <taxon>Bacillati</taxon>
        <taxon>Bacillota</taxon>
        <taxon>Clostridia</taxon>
        <taxon>Lachnospirales</taxon>
        <taxon>Lachnospiraceae</taxon>
        <taxon>Blautia</taxon>
    </lineage>
</organism>
<evidence type="ECO:0000313" key="9">
    <source>
        <dbReference type="EMBL" id="QOV19087.1"/>
    </source>
</evidence>
<evidence type="ECO:0000256" key="6">
    <source>
        <dbReference type="HAMAP-Rule" id="MF_01518"/>
    </source>
</evidence>
<dbReference type="InterPro" id="IPR026912">
    <property type="entry name" value="Adenine_deam_C"/>
</dbReference>
<evidence type="ECO:0000256" key="3">
    <source>
        <dbReference type="ARBA" id="ARBA00022801"/>
    </source>
</evidence>
<dbReference type="Proteomes" id="UP000593601">
    <property type="component" value="Chromosome"/>
</dbReference>
<dbReference type="Pfam" id="PF01979">
    <property type="entry name" value="Amidohydro_1"/>
    <property type="match status" value="1"/>
</dbReference>
<name>A0A7M2RHR2_9FIRM</name>
<reference evidence="9 10" key="1">
    <citation type="submission" date="2020-10" db="EMBL/GenBank/DDBJ databases">
        <title>Blautia liquoris sp.nov., isolated from the mud in a fermentation cellar used for the production of Chinese strong-flavoured liquor.</title>
        <authorList>
            <person name="Lu L."/>
        </authorList>
    </citation>
    <scope>NUCLEOTIDE SEQUENCE [LARGE SCALE GENOMIC DNA]</scope>
    <source>
        <strain evidence="9 10">LZLJ-3</strain>
    </source>
</reference>
<dbReference type="GO" id="GO:0000034">
    <property type="term" value="F:adenine deaminase activity"/>
    <property type="evidence" value="ECO:0007669"/>
    <property type="project" value="UniProtKB-UniRule"/>
</dbReference>
<dbReference type="InterPro" id="IPR011059">
    <property type="entry name" value="Metal-dep_hydrolase_composite"/>
</dbReference>
<feature type="domain" description="Amidohydrolase-related" evidence="7">
    <location>
        <begin position="66"/>
        <end position="346"/>
    </location>
</feature>
<evidence type="ECO:0000259" key="8">
    <source>
        <dbReference type="Pfam" id="PF13382"/>
    </source>
</evidence>
<dbReference type="InterPro" id="IPR006679">
    <property type="entry name" value="Adenine_deam"/>
</dbReference>
<proteinExistence type="inferred from homology"/>
<comment type="cofactor">
    <cofactor evidence="6">
        <name>Mn(2+)</name>
        <dbReference type="ChEBI" id="CHEBI:29035"/>
    </cofactor>
</comment>
<comment type="similarity">
    <text evidence="1 6">Belongs to the metallo-dependent hydrolases superfamily. Adenine deaminase family.</text>
</comment>